<accession>A0A150XEN1</accession>
<evidence type="ECO:0000313" key="2">
    <source>
        <dbReference type="EMBL" id="KYG77209.1"/>
    </source>
</evidence>
<gene>
    <name evidence="2" type="ORF">AWW68_00115</name>
</gene>
<name>A0A150XEN1_9BACT</name>
<organism evidence="2 3">
    <name type="scientific">Roseivirga spongicola</name>
    <dbReference type="NCBI Taxonomy" id="333140"/>
    <lineage>
        <taxon>Bacteria</taxon>
        <taxon>Pseudomonadati</taxon>
        <taxon>Bacteroidota</taxon>
        <taxon>Cytophagia</taxon>
        <taxon>Cytophagales</taxon>
        <taxon>Roseivirgaceae</taxon>
        <taxon>Roseivirga</taxon>
    </lineage>
</organism>
<reference evidence="2 3" key="1">
    <citation type="submission" date="2016-01" db="EMBL/GenBank/DDBJ databases">
        <title>Genome sequencing of Roseivirga spongicola UST030701-084.</title>
        <authorList>
            <person name="Selvaratnam C."/>
            <person name="Thevarajoo S."/>
            <person name="Goh K.M."/>
            <person name="Ee R."/>
            <person name="Chan K.-G."/>
            <person name="Chong C.S."/>
        </authorList>
    </citation>
    <scope>NUCLEOTIDE SEQUENCE [LARGE SCALE GENOMIC DNA]</scope>
    <source>
        <strain evidence="2 3">UST030701-084</strain>
    </source>
</reference>
<dbReference type="EMBL" id="LRPC01000001">
    <property type="protein sequence ID" value="KYG77209.1"/>
    <property type="molecule type" value="Genomic_DNA"/>
</dbReference>
<protein>
    <recommendedName>
        <fullName evidence="1">DUF1835 domain-containing protein</fullName>
    </recommendedName>
</protein>
<proteinExistence type="predicted"/>
<dbReference type="Pfam" id="PF08874">
    <property type="entry name" value="DUF1835"/>
    <property type="match status" value="1"/>
</dbReference>
<dbReference type="OrthoDB" id="127805at2"/>
<evidence type="ECO:0000313" key="3">
    <source>
        <dbReference type="Proteomes" id="UP000075606"/>
    </source>
</evidence>
<dbReference type="Proteomes" id="UP000075606">
    <property type="component" value="Unassembled WGS sequence"/>
</dbReference>
<sequence>MADSLHILNGDSTLQLFKQTTIEGETFVWREVLAEGPVHSDFNSEDFWNQRRAFITQSFDTTVEQYNQDVYLPFKKLSSQLSQYSEIVLWFEYDLFCQINMMALIQYLGEKREPGQQISLVCSGKIDDSEKLYGLGELSPKQLADQLQQKLKLNTREFEFAKDVYQAYCSANPNNLFTYTIMPSDEFPYLSDALNAHFRRFPNSISGLSEIEQTIVDLATEGVNNHHKLIGRMLRWQKYYGFGDLQYFNTLNSLKGLFSDYEKLKIKTEPELSSAIQNLDRNMILGGASLAEWQFDPTSEELIPSASA</sequence>
<feature type="domain" description="DUF1835" evidence="1">
    <location>
        <begin position="5"/>
        <end position="113"/>
    </location>
</feature>
<keyword evidence="3" id="KW-1185">Reference proteome</keyword>
<dbReference type="AlphaFoldDB" id="A0A150XEN1"/>
<evidence type="ECO:0000259" key="1">
    <source>
        <dbReference type="Pfam" id="PF08874"/>
    </source>
</evidence>
<dbReference type="InterPro" id="IPR014973">
    <property type="entry name" value="DUF1835"/>
</dbReference>
<dbReference type="RefSeq" id="WP_068215331.1">
    <property type="nucleotide sequence ID" value="NZ_CP139724.1"/>
</dbReference>
<comment type="caution">
    <text evidence="2">The sequence shown here is derived from an EMBL/GenBank/DDBJ whole genome shotgun (WGS) entry which is preliminary data.</text>
</comment>
<dbReference type="STRING" id="333140.AWW68_00115"/>